<name>A0A256GRQ6_9HYPH</name>
<comment type="caution">
    <text evidence="2">The sequence shown here is derived from an EMBL/GenBank/DDBJ whole genome shotgun (WGS) entry which is preliminary data.</text>
</comment>
<evidence type="ECO:0000313" key="3">
    <source>
        <dbReference type="Proteomes" id="UP000216363"/>
    </source>
</evidence>
<dbReference type="Proteomes" id="UP000216363">
    <property type="component" value="Unassembled WGS sequence"/>
</dbReference>
<evidence type="ECO:0000313" key="2">
    <source>
        <dbReference type="EMBL" id="OYR29668.1"/>
    </source>
</evidence>
<feature type="region of interest" description="Disordered" evidence="1">
    <location>
        <begin position="1"/>
        <end position="26"/>
    </location>
</feature>
<organism evidence="2 3">
    <name type="scientific">Brucella lupini</name>
    <dbReference type="NCBI Taxonomy" id="255457"/>
    <lineage>
        <taxon>Bacteria</taxon>
        <taxon>Pseudomonadati</taxon>
        <taxon>Pseudomonadota</taxon>
        <taxon>Alphaproteobacteria</taxon>
        <taxon>Hyphomicrobiales</taxon>
        <taxon>Brucellaceae</taxon>
        <taxon>Brucella/Ochrobactrum group</taxon>
        <taxon>Brucella</taxon>
    </lineage>
</organism>
<evidence type="ECO:0000256" key="1">
    <source>
        <dbReference type="SAM" id="MobiDB-lite"/>
    </source>
</evidence>
<accession>A0A256GRQ6</accession>
<dbReference type="EMBL" id="NNRN01000046">
    <property type="protein sequence ID" value="OYR29668.1"/>
    <property type="molecule type" value="Genomic_DNA"/>
</dbReference>
<reference evidence="2 3" key="1">
    <citation type="submission" date="2017-07" db="EMBL/GenBank/DDBJ databases">
        <title>Draft genome of Ochrobactrum lupini type strain LUP21.</title>
        <authorList>
            <person name="Krzyzanowska D.M."/>
            <person name="Jafra S."/>
        </authorList>
    </citation>
    <scope>NUCLEOTIDE SEQUENCE [LARGE SCALE GENOMIC DNA]</scope>
    <source>
        <strain evidence="2 3">LUP21</strain>
    </source>
</reference>
<protein>
    <submittedName>
        <fullName evidence="2">Uncharacterized protein</fullName>
    </submittedName>
</protein>
<dbReference type="AlphaFoldDB" id="A0A256GRQ6"/>
<sequence>MREDREEILGGRAFKLPAPKPGTMLRTIKQGDQFDNTDLFSRLVL</sequence>
<gene>
    <name evidence="2" type="ORF">CES86_2232</name>
</gene>
<proteinExistence type="predicted"/>